<accession>A0A6C2UIT7</accession>
<keyword evidence="2" id="KW-1185">Reference proteome</keyword>
<organism evidence="1 2">
    <name type="scientific">Pontiella sulfatireligans</name>
    <dbReference type="NCBI Taxonomy" id="2750658"/>
    <lineage>
        <taxon>Bacteria</taxon>
        <taxon>Pseudomonadati</taxon>
        <taxon>Kiritimatiellota</taxon>
        <taxon>Kiritimatiellia</taxon>
        <taxon>Kiritimatiellales</taxon>
        <taxon>Pontiellaceae</taxon>
        <taxon>Pontiella</taxon>
    </lineage>
</organism>
<reference evidence="1 2" key="1">
    <citation type="submission" date="2019-04" db="EMBL/GenBank/DDBJ databases">
        <authorList>
            <person name="Van Vliet M D."/>
        </authorList>
    </citation>
    <scope>NUCLEOTIDE SEQUENCE [LARGE SCALE GENOMIC DNA]</scope>
    <source>
        <strain evidence="1 2">F21</strain>
    </source>
</reference>
<gene>
    <name evidence="1" type="ORF">SCARR_01852</name>
</gene>
<dbReference type="AlphaFoldDB" id="A0A6C2UIT7"/>
<evidence type="ECO:0000313" key="1">
    <source>
        <dbReference type="EMBL" id="VGO19793.1"/>
    </source>
</evidence>
<dbReference type="Proteomes" id="UP000346198">
    <property type="component" value="Unassembled WGS sequence"/>
</dbReference>
<sequence>MPVAEFQKFMTDLKHEENGGKFWKHRWITKVDGRYKDGKKEYKIECEPAPSCGKYLLHWWRGMSEETFEMRKKECKKKGMDMTHKQYCTLPCGEKKFQAVWLYQD</sequence>
<proteinExistence type="predicted"/>
<dbReference type="EMBL" id="CAAHFH010000001">
    <property type="protein sequence ID" value="VGO19793.1"/>
    <property type="molecule type" value="Genomic_DNA"/>
</dbReference>
<protein>
    <submittedName>
        <fullName evidence="1">Uncharacterized protein</fullName>
    </submittedName>
</protein>
<evidence type="ECO:0000313" key="2">
    <source>
        <dbReference type="Proteomes" id="UP000346198"/>
    </source>
</evidence>
<name>A0A6C2UIT7_9BACT</name>